<name>A0A4Y2EG67_ARAVE</name>
<protein>
    <submittedName>
        <fullName evidence="1">Uncharacterized protein</fullName>
    </submittedName>
</protein>
<dbReference type="EMBL" id="BGPR01000594">
    <property type="protein sequence ID" value="GBM27797.1"/>
    <property type="molecule type" value="Genomic_DNA"/>
</dbReference>
<sequence>MCTFQGWCNSQVMIAVYNFVNRFRIWFHVNWYLWVDGFGWIKQQFKLNGTVNRHNNVYWNEDNTHITVKKAVNLPDVNVWGGLCPRELIGPFHFEVNLTGEK</sequence>
<comment type="caution">
    <text evidence="1">The sequence shown here is derived from an EMBL/GenBank/DDBJ whole genome shotgun (WGS) entry which is preliminary data.</text>
</comment>
<evidence type="ECO:0000313" key="2">
    <source>
        <dbReference type="Proteomes" id="UP000499080"/>
    </source>
</evidence>
<proteinExistence type="predicted"/>
<dbReference type="PANTHER" id="PTHR47326:SF1">
    <property type="entry name" value="HTH PSQ-TYPE DOMAIN-CONTAINING PROTEIN"/>
    <property type="match status" value="1"/>
</dbReference>
<evidence type="ECO:0000313" key="1">
    <source>
        <dbReference type="EMBL" id="GBM27797.1"/>
    </source>
</evidence>
<keyword evidence="2" id="KW-1185">Reference proteome</keyword>
<accession>A0A4Y2EG67</accession>
<dbReference type="AlphaFoldDB" id="A0A4Y2EG67"/>
<dbReference type="OrthoDB" id="6752614at2759"/>
<dbReference type="PANTHER" id="PTHR47326">
    <property type="entry name" value="TRANSPOSABLE ELEMENT TC3 TRANSPOSASE-LIKE PROTEIN"/>
    <property type="match status" value="1"/>
</dbReference>
<dbReference type="Proteomes" id="UP000499080">
    <property type="component" value="Unassembled WGS sequence"/>
</dbReference>
<gene>
    <name evidence="1" type="ORF">AVEN_269750_1</name>
</gene>
<organism evidence="1 2">
    <name type="scientific">Araneus ventricosus</name>
    <name type="common">Orbweaver spider</name>
    <name type="synonym">Epeira ventricosa</name>
    <dbReference type="NCBI Taxonomy" id="182803"/>
    <lineage>
        <taxon>Eukaryota</taxon>
        <taxon>Metazoa</taxon>
        <taxon>Ecdysozoa</taxon>
        <taxon>Arthropoda</taxon>
        <taxon>Chelicerata</taxon>
        <taxon>Arachnida</taxon>
        <taxon>Araneae</taxon>
        <taxon>Araneomorphae</taxon>
        <taxon>Entelegynae</taxon>
        <taxon>Araneoidea</taxon>
        <taxon>Araneidae</taxon>
        <taxon>Araneus</taxon>
    </lineage>
</organism>
<reference evidence="1 2" key="1">
    <citation type="journal article" date="2019" name="Sci. Rep.">
        <title>Orb-weaving spider Araneus ventricosus genome elucidates the spidroin gene catalogue.</title>
        <authorList>
            <person name="Kono N."/>
            <person name="Nakamura H."/>
            <person name="Ohtoshi R."/>
            <person name="Moran D.A.P."/>
            <person name="Shinohara A."/>
            <person name="Yoshida Y."/>
            <person name="Fujiwara M."/>
            <person name="Mori M."/>
            <person name="Tomita M."/>
            <person name="Arakawa K."/>
        </authorList>
    </citation>
    <scope>NUCLEOTIDE SEQUENCE [LARGE SCALE GENOMIC DNA]</scope>
</reference>